<evidence type="ECO:0000256" key="1">
    <source>
        <dbReference type="SAM" id="MobiDB-lite"/>
    </source>
</evidence>
<dbReference type="Proteomes" id="UP001497482">
    <property type="component" value="Chromosome 19"/>
</dbReference>
<reference evidence="2 3" key="1">
    <citation type="submission" date="2024-04" db="EMBL/GenBank/DDBJ databases">
        <authorList>
            <person name="Waldvogel A.-M."/>
            <person name="Schoenle A."/>
        </authorList>
    </citation>
    <scope>NUCLEOTIDE SEQUENCE [LARGE SCALE GENOMIC DNA]</scope>
</reference>
<feature type="region of interest" description="Disordered" evidence="1">
    <location>
        <begin position="624"/>
        <end position="671"/>
    </location>
</feature>
<name>A0AAV2KPZ6_KNICA</name>
<gene>
    <name evidence="2" type="ORF">KC01_LOCUS20471</name>
</gene>
<dbReference type="SUPFAM" id="SSF50249">
    <property type="entry name" value="Nucleic acid-binding proteins"/>
    <property type="match status" value="1"/>
</dbReference>
<dbReference type="InterPro" id="IPR040893">
    <property type="entry name" value="RADX"/>
</dbReference>
<feature type="compositionally biased region" description="Acidic residues" evidence="1">
    <location>
        <begin position="249"/>
        <end position="261"/>
    </location>
</feature>
<dbReference type="GO" id="GO:0003697">
    <property type="term" value="F:single-stranded DNA binding"/>
    <property type="evidence" value="ECO:0007669"/>
    <property type="project" value="InterPro"/>
</dbReference>
<dbReference type="PANTHER" id="PTHR14944">
    <property type="entry name" value="RPA-RELATED PROTEIN RADX"/>
    <property type="match status" value="1"/>
</dbReference>
<dbReference type="PANTHER" id="PTHR14944:SF3">
    <property type="entry name" value="SI:CH73-71D17.2"/>
    <property type="match status" value="1"/>
</dbReference>
<dbReference type="InterPro" id="IPR012340">
    <property type="entry name" value="NA-bd_OB-fold"/>
</dbReference>
<evidence type="ECO:0000313" key="2">
    <source>
        <dbReference type="EMBL" id="CAL1591055.1"/>
    </source>
</evidence>
<dbReference type="Gene3D" id="2.40.50.140">
    <property type="entry name" value="Nucleic acid-binding proteins"/>
    <property type="match status" value="1"/>
</dbReference>
<feature type="compositionally biased region" description="Low complexity" evidence="1">
    <location>
        <begin position="636"/>
        <end position="650"/>
    </location>
</feature>
<dbReference type="EMBL" id="OZ035841">
    <property type="protein sequence ID" value="CAL1591055.1"/>
    <property type="molecule type" value="Genomic_DNA"/>
</dbReference>
<sequence>MQPSQGIVPQQQQQQQHNNRAFWDTLWSPAADARVPRVQRGVDSSCHGGMAAGSVFYRTLVRPQTRTESRAETRPESSPNQAPVVCREQLVVWDVERYTRDQSSTLCFPQNVFHSPDLYDLTLFDGDCLLRVSLDPSLNHLVEKRQLFRGAVVRGATFRTSLALQLPESSTAEDHAFHSDSFSLVSLKVCGRQQDLDPGPWSWFGSSPTSDPHVGEVGVLPLRAKRSVFLPLWNNTDPHGNGWRQAPPTDEERESEEEEEEALVPSVSVADLKRSFLSFSRGTFHKQLIARILHKSALTYYGRPEKNCPCPFKAVLEVCDRSGSVTVVLWNSVCLDWYLCLTPGDIISLRRFRVKPLFQGLRQDDIEISVNSRNPASQIRKLPESSVSPQHLPPEPTYSFCSSAELRDRPHGEVCDIIGLVTFSGRSERIRSKDSQGAELFLEYRWLRLEDGSCNQPITVKLFATSQPEVHRHLHPMSVVVCTRLKLIRTLDQTHFYMTNTSSSQVYCTGLGQHSHMSYRRLCAVRRFLKWLRTQDDSQVLSRALIGGFFVFPPSPVTMETFIKSRRVAPSVLEGAELRRELDQLCYRERRRFCFQATICTVTHCRRGQMDPCLSWSLSPPTPFATPMSTPRSDQSPRSIRSPSTISSSPVNQPRARPLDHTTSRSVKRRLFHAQTPNKRSPFAALRPEPSHDSVVLFDASLEFLQDSEDPVEDSAPSSYITTIPPLAPIAVETLPVRFDPAHKQELAVVTAMDGNMASSEHNFQFDFEDYYSLGLQCTMLSGSTLDVVFLPSLSPSPARHSNSWAAILSHGAFSPHCPPPAPVDLIATATQLSNQRLLCVLEACHLGGASLELVLTRGFVLN</sequence>
<keyword evidence="3" id="KW-1185">Reference proteome</keyword>
<protein>
    <submittedName>
        <fullName evidence="2">Uncharacterized protein</fullName>
    </submittedName>
</protein>
<feature type="region of interest" description="Disordered" evidence="1">
    <location>
        <begin position="239"/>
        <end position="261"/>
    </location>
</feature>
<accession>A0AAV2KPZ6</accession>
<dbReference type="AlphaFoldDB" id="A0AAV2KPZ6"/>
<evidence type="ECO:0000313" key="3">
    <source>
        <dbReference type="Proteomes" id="UP001497482"/>
    </source>
</evidence>
<organism evidence="2 3">
    <name type="scientific">Knipowitschia caucasica</name>
    <name type="common">Caucasian dwarf goby</name>
    <name type="synonym">Pomatoschistus caucasicus</name>
    <dbReference type="NCBI Taxonomy" id="637954"/>
    <lineage>
        <taxon>Eukaryota</taxon>
        <taxon>Metazoa</taxon>
        <taxon>Chordata</taxon>
        <taxon>Craniata</taxon>
        <taxon>Vertebrata</taxon>
        <taxon>Euteleostomi</taxon>
        <taxon>Actinopterygii</taxon>
        <taxon>Neopterygii</taxon>
        <taxon>Teleostei</taxon>
        <taxon>Neoteleostei</taxon>
        <taxon>Acanthomorphata</taxon>
        <taxon>Gobiaria</taxon>
        <taxon>Gobiiformes</taxon>
        <taxon>Gobioidei</taxon>
        <taxon>Gobiidae</taxon>
        <taxon>Gobiinae</taxon>
        <taxon>Knipowitschia</taxon>
    </lineage>
</organism>
<proteinExistence type="predicted"/>
<dbReference type="Pfam" id="PF17659">
    <property type="entry name" value="RADX"/>
    <property type="match status" value="1"/>
</dbReference>